<dbReference type="Pfam" id="PF03133">
    <property type="entry name" value="TTL"/>
    <property type="match status" value="1"/>
</dbReference>
<dbReference type="PANTHER" id="PTHR45870">
    <property type="entry name" value="TUBULIN MONOGLYCYLASE TTLL3"/>
    <property type="match status" value="1"/>
</dbReference>
<evidence type="ECO:0000256" key="5">
    <source>
        <dbReference type="ARBA" id="ARBA00022840"/>
    </source>
</evidence>
<dbReference type="GO" id="GO:0015630">
    <property type="term" value="C:microtubule cytoskeleton"/>
    <property type="evidence" value="ECO:0007669"/>
    <property type="project" value="TreeGrafter"/>
</dbReference>
<dbReference type="Proteomes" id="UP000050525">
    <property type="component" value="Unassembled WGS sequence"/>
</dbReference>
<evidence type="ECO:0000256" key="4">
    <source>
        <dbReference type="ARBA" id="ARBA00022741"/>
    </source>
</evidence>
<gene>
    <name evidence="9" type="primary">TTLL8</name>
    <name evidence="9" type="ORF">Y1Q_0019622</name>
</gene>
<evidence type="ECO:0000256" key="8">
    <source>
        <dbReference type="ARBA" id="ARBA00048944"/>
    </source>
</evidence>
<name>A0A151PET7_ALLMI</name>
<evidence type="ECO:0000256" key="1">
    <source>
        <dbReference type="ARBA" id="ARBA00004611"/>
    </source>
</evidence>
<dbReference type="GO" id="GO:0005524">
    <property type="term" value="F:ATP binding"/>
    <property type="evidence" value="ECO:0007669"/>
    <property type="project" value="UniProtKB-KW"/>
</dbReference>
<evidence type="ECO:0000313" key="10">
    <source>
        <dbReference type="Proteomes" id="UP000050525"/>
    </source>
</evidence>
<evidence type="ECO:0000313" key="9">
    <source>
        <dbReference type="EMBL" id="KYO47492.1"/>
    </source>
</evidence>
<evidence type="ECO:0000256" key="2">
    <source>
        <dbReference type="ARBA" id="ARBA00022490"/>
    </source>
</evidence>
<proteinExistence type="predicted"/>
<organism evidence="9 10">
    <name type="scientific">Alligator mississippiensis</name>
    <name type="common">American alligator</name>
    <dbReference type="NCBI Taxonomy" id="8496"/>
    <lineage>
        <taxon>Eukaryota</taxon>
        <taxon>Metazoa</taxon>
        <taxon>Chordata</taxon>
        <taxon>Craniata</taxon>
        <taxon>Vertebrata</taxon>
        <taxon>Euteleostomi</taxon>
        <taxon>Archelosauria</taxon>
        <taxon>Archosauria</taxon>
        <taxon>Crocodylia</taxon>
        <taxon>Alligatoridae</taxon>
        <taxon>Alligatorinae</taxon>
        <taxon>Alligator</taxon>
    </lineage>
</organism>
<keyword evidence="6" id="KW-0969">Cilium</keyword>
<keyword evidence="7" id="KW-0206">Cytoskeleton</keyword>
<keyword evidence="6" id="KW-0282">Flagellum</keyword>
<dbReference type="GO" id="GO:0005930">
    <property type="term" value="C:axoneme"/>
    <property type="evidence" value="ECO:0007669"/>
    <property type="project" value="TreeGrafter"/>
</dbReference>
<dbReference type="Gene3D" id="3.30.470.20">
    <property type="entry name" value="ATP-grasp fold, B domain"/>
    <property type="match status" value="1"/>
</dbReference>
<keyword evidence="10" id="KW-1185">Reference proteome</keyword>
<dbReference type="AlphaFoldDB" id="A0A151PET7"/>
<evidence type="ECO:0000256" key="7">
    <source>
        <dbReference type="ARBA" id="ARBA00023212"/>
    </source>
</evidence>
<comment type="caution">
    <text evidence="9">The sequence shown here is derived from an EMBL/GenBank/DDBJ whole genome shotgun (WGS) entry which is preliminary data.</text>
</comment>
<dbReference type="GO" id="GO:0070736">
    <property type="term" value="F:protein-glycine ligase activity, initiating"/>
    <property type="evidence" value="ECO:0007669"/>
    <property type="project" value="TreeGrafter"/>
</dbReference>
<evidence type="ECO:0000256" key="3">
    <source>
        <dbReference type="ARBA" id="ARBA00022598"/>
    </source>
</evidence>
<keyword evidence="4" id="KW-0547">Nucleotide-binding</keyword>
<reference evidence="9 10" key="1">
    <citation type="journal article" date="2012" name="Genome Biol.">
        <title>Sequencing three crocodilian genomes to illuminate the evolution of archosaurs and amniotes.</title>
        <authorList>
            <person name="St John J.A."/>
            <person name="Braun E.L."/>
            <person name="Isberg S.R."/>
            <person name="Miles L.G."/>
            <person name="Chong A.Y."/>
            <person name="Gongora J."/>
            <person name="Dalzell P."/>
            <person name="Moran C."/>
            <person name="Bed'hom B."/>
            <person name="Abzhanov A."/>
            <person name="Burgess S.C."/>
            <person name="Cooksey A.M."/>
            <person name="Castoe T.A."/>
            <person name="Crawford N.G."/>
            <person name="Densmore L.D."/>
            <person name="Drew J.C."/>
            <person name="Edwards S.V."/>
            <person name="Faircloth B.C."/>
            <person name="Fujita M.K."/>
            <person name="Greenwold M.J."/>
            <person name="Hoffmann F.G."/>
            <person name="Howard J.M."/>
            <person name="Iguchi T."/>
            <person name="Janes D.E."/>
            <person name="Khan S.Y."/>
            <person name="Kohno S."/>
            <person name="de Koning A.J."/>
            <person name="Lance S.L."/>
            <person name="McCarthy F.M."/>
            <person name="McCormack J.E."/>
            <person name="Merchant M.E."/>
            <person name="Peterson D.G."/>
            <person name="Pollock D.D."/>
            <person name="Pourmand N."/>
            <person name="Raney B.J."/>
            <person name="Roessler K.A."/>
            <person name="Sanford J.R."/>
            <person name="Sawyer R.H."/>
            <person name="Schmidt C.J."/>
            <person name="Triplett E.W."/>
            <person name="Tuberville T.D."/>
            <person name="Venegas-Anaya M."/>
            <person name="Howard J.T."/>
            <person name="Jarvis E.D."/>
            <person name="Guillette L.J.Jr."/>
            <person name="Glenn T.C."/>
            <person name="Green R.E."/>
            <person name="Ray D.A."/>
        </authorList>
    </citation>
    <scope>NUCLEOTIDE SEQUENCE [LARGE SCALE GENOMIC DNA]</scope>
    <source>
        <strain evidence="9">KSC_2009_1</strain>
    </source>
</reference>
<dbReference type="FunFam" id="3.30.470.20:FF:000032">
    <property type="entry name" value="tubulin monoglycylase TTLL3 isoform X2"/>
    <property type="match status" value="1"/>
</dbReference>
<dbReference type="InterPro" id="IPR051437">
    <property type="entry name" value="TTLL_monoglycylase"/>
</dbReference>
<keyword evidence="6" id="KW-0966">Cell projection</keyword>
<dbReference type="STRING" id="8496.A0A151PET7"/>
<dbReference type="PANTHER" id="PTHR45870:SF3">
    <property type="entry name" value="PROTEIN MONOGLYCYLASE TTLL8"/>
    <property type="match status" value="1"/>
</dbReference>
<dbReference type="GO" id="GO:0060271">
    <property type="term" value="P:cilium assembly"/>
    <property type="evidence" value="ECO:0007669"/>
    <property type="project" value="TreeGrafter"/>
</dbReference>
<keyword evidence="2" id="KW-0963">Cytoplasm</keyword>
<keyword evidence="5" id="KW-0067">ATP-binding</keyword>
<keyword evidence="3" id="KW-0436">Ligase</keyword>
<dbReference type="InterPro" id="IPR004344">
    <property type="entry name" value="TTL/TTLL_fam"/>
</dbReference>
<dbReference type="eggNOG" id="KOG2157">
    <property type="taxonomic scope" value="Eukaryota"/>
</dbReference>
<evidence type="ECO:0000256" key="6">
    <source>
        <dbReference type="ARBA" id="ARBA00022846"/>
    </source>
</evidence>
<dbReference type="GO" id="GO:0003341">
    <property type="term" value="P:cilium movement"/>
    <property type="evidence" value="ECO:0007669"/>
    <property type="project" value="TreeGrafter"/>
</dbReference>
<sequence length="806" mass="93007">MMSQIYAELKKRCSEELSFSPKLDKYKLTRFLAEKAIREKKIFAICGPYPVIRASLRKKGWVEKKLPLKNDLQDNTYDADDEGDRKNGKRNVLHEEVSCFEKSDDIHDIMSRLVRNEEPSFFWTIKKDAVNYRDLHFDQMLNHYARTGSFTTKIGLCLNLRNLPWYVQANPNTFFPRCYGICMDVEKQDFIEDYRNTAASNILKWVVSFNVCNKKTQKTKEKASKEDVGQKKGSECSDEDVKQLPGKLIDMACNACEIYLGRMEHKDIDTAVNSSATLNEEEWNELVEQYYSLIHEGAVICNAHNYITQCQHILTKIMSANPQRDIDGSHNIWIIKPGAKSRGREIVCKDRLEDILKLVETTDQCPVKDSKWVVQKYIETPLLIYETKFDIRQWFLVTDWNPLTVWFYKESYLRFSTQCFSLDNLDSSIHLCNNSIQKHYKNAADRNLLLPCHNMWTSTKFQEYLQKRGHGSMWQNVVYPSMKRAIFYTMKMAQDKVEARKNSFELYGADFILGQDFKPWLIEINTSPTMFPSTPVTTELCGQVQEDSLKVVLSRKFDKNCDTGKFELLWRQPLLELPPFNTTDLAVEGTGIRRCRQKVAPVTNYNVLETLAGVQQESVPYHSANHEKQIQSIIAANEKQNLKDPKSIVYAISKPLKRQPEKSIQVSDVPTQCIGHTDFASFIVQPTQSIAETNPAPHMNRAKGKIDPNFWRVSQTALPFQVMNSFNRKLPRSSKTSGKQKNNQKIPCLVCGNTFQFEKTCKHCSSFCATVLQGSSYLPMNASSTPEKKMTGHKITLHSHVFRTYF</sequence>
<dbReference type="EMBL" id="AKHW03000416">
    <property type="protein sequence ID" value="KYO47492.1"/>
    <property type="molecule type" value="Genomic_DNA"/>
</dbReference>
<dbReference type="SUPFAM" id="SSF56059">
    <property type="entry name" value="Glutathione synthetase ATP-binding domain-like"/>
    <property type="match status" value="1"/>
</dbReference>
<comment type="catalytic activity">
    <reaction evidence="8">
        <text>L-glutamyl-[protein] + glycine + ATP = glycyl-L-glutamyl-[protein] + ADP + phosphate + H(+)</text>
        <dbReference type="Rhea" id="RHEA:67180"/>
        <dbReference type="Rhea" id="RHEA-COMP:10208"/>
        <dbReference type="Rhea" id="RHEA-COMP:17207"/>
        <dbReference type="ChEBI" id="CHEBI:15378"/>
        <dbReference type="ChEBI" id="CHEBI:29973"/>
        <dbReference type="ChEBI" id="CHEBI:30616"/>
        <dbReference type="ChEBI" id="CHEBI:43474"/>
        <dbReference type="ChEBI" id="CHEBI:57305"/>
        <dbReference type="ChEBI" id="CHEBI:167890"/>
        <dbReference type="ChEBI" id="CHEBI:456216"/>
    </reaction>
    <physiologicalReaction direction="left-to-right" evidence="8">
        <dbReference type="Rhea" id="RHEA:67181"/>
    </physiologicalReaction>
</comment>
<accession>A0A151PET7</accession>
<comment type="subcellular location">
    <subcellularLocation>
        <location evidence="1">Cytoplasm</location>
        <location evidence="1">Cytoskeleton</location>
        <location evidence="1">Flagellum axoneme</location>
    </subcellularLocation>
</comment>
<dbReference type="PROSITE" id="PS51221">
    <property type="entry name" value="TTL"/>
    <property type="match status" value="1"/>
</dbReference>
<protein>
    <submittedName>
        <fullName evidence="9">Protein monoglycylase TTLL8 isoform B</fullName>
    </submittedName>
</protein>